<dbReference type="SUPFAM" id="SSF46785">
    <property type="entry name" value="Winged helix' DNA-binding domain"/>
    <property type="match status" value="1"/>
</dbReference>
<evidence type="ECO:0000256" key="2">
    <source>
        <dbReference type="ARBA" id="ARBA00023015"/>
    </source>
</evidence>
<dbReference type="InterPro" id="IPR023120">
    <property type="entry name" value="WHTH_transcript_rep_HrcA_IDD"/>
</dbReference>
<dbReference type="AlphaFoldDB" id="A0A7C0Y3Q5"/>
<dbReference type="InterPro" id="IPR036388">
    <property type="entry name" value="WH-like_DNA-bd_sf"/>
</dbReference>
<dbReference type="InterPro" id="IPR021153">
    <property type="entry name" value="HrcA_C"/>
</dbReference>
<reference evidence="7" key="1">
    <citation type="journal article" date="2020" name="mSystems">
        <title>Genome- and Community-Level Interaction Insights into Carbon Utilization and Element Cycling Functions of Hydrothermarchaeota in Hydrothermal Sediment.</title>
        <authorList>
            <person name="Zhou Z."/>
            <person name="Liu Y."/>
            <person name="Xu W."/>
            <person name="Pan J."/>
            <person name="Luo Z.H."/>
            <person name="Li M."/>
        </authorList>
    </citation>
    <scope>NUCLEOTIDE SEQUENCE [LARGE SCALE GENOMIC DNA]</scope>
    <source>
        <strain evidence="7">HyVt-233</strain>
    </source>
</reference>
<comment type="caution">
    <text evidence="7">The sequence shown here is derived from an EMBL/GenBank/DDBJ whole genome shotgun (WGS) entry which is preliminary data.</text>
</comment>
<name>A0A7C0Y3Q5_DESA2</name>
<accession>A0A7C0Y3Q5</accession>
<feature type="domain" description="Heat-inducible transcription repressor HrcA C-terminal" evidence="6">
    <location>
        <begin position="108"/>
        <end position="327"/>
    </location>
</feature>
<dbReference type="SUPFAM" id="SSF55781">
    <property type="entry name" value="GAF domain-like"/>
    <property type="match status" value="1"/>
</dbReference>
<evidence type="ECO:0000256" key="5">
    <source>
        <dbReference type="HAMAP-Rule" id="MF_00081"/>
    </source>
</evidence>
<organism evidence="7">
    <name type="scientific">Desulfofervidus auxilii</name>
    <dbReference type="NCBI Taxonomy" id="1621989"/>
    <lineage>
        <taxon>Bacteria</taxon>
        <taxon>Pseudomonadati</taxon>
        <taxon>Thermodesulfobacteriota</taxon>
        <taxon>Candidatus Desulfofervidia</taxon>
        <taxon>Candidatus Desulfofervidales</taxon>
        <taxon>Candidatus Desulfofervidaceae</taxon>
        <taxon>Candidatus Desulfofervidus</taxon>
    </lineage>
</organism>
<proteinExistence type="inferred from homology"/>
<dbReference type="Pfam" id="PF01628">
    <property type="entry name" value="HrcA"/>
    <property type="match status" value="1"/>
</dbReference>
<protein>
    <recommendedName>
        <fullName evidence="5">Heat-inducible transcription repressor HrcA</fullName>
    </recommendedName>
</protein>
<evidence type="ECO:0000259" key="6">
    <source>
        <dbReference type="Pfam" id="PF01628"/>
    </source>
</evidence>
<dbReference type="GO" id="GO:0003677">
    <property type="term" value="F:DNA binding"/>
    <property type="evidence" value="ECO:0007669"/>
    <property type="project" value="InterPro"/>
</dbReference>
<comment type="function">
    <text evidence="5">Negative regulator of class I heat shock genes (grpE-dnaK-dnaJ and groELS operons). Prevents heat-shock induction of these operons.</text>
</comment>
<dbReference type="PANTHER" id="PTHR34824:SF1">
    <property type="entry name" value="HEAT-INDUCIBLE TRANSCRIPTION REPRESSOR HRCA"/>
    <property type="match status" value="1"/>
</dbReference>
<keyword evidence="3 5" id="KW-0346">Stress response</keyword>
<dbReference type="InterPro" id="IPR002571">
    <property type="entry name" value="HrcA"/>
</dbReference>
<dbReference type="InterPro" id="IPR029016">
    <property type="entry name" value="GAF-like_dom_sf"/>
</dbReference>
<dbReference type="Proteomes" id="UP000886289">
    <property type="component" value="Unassembled WGS sequence"/>
</dbReference>
<dbReference type="PANTHER" id="PTHR34824">
    <property type="entry name" value="HEAT-INDUCIBLE TRANSCRIPTION REPRESSOR HRCA"/>
    <property type="match status" value="1"/>
</dbReference>
<dbReference type="GO" id="GO:0045892">
    <property type="term" value="P:negative regulation of DNA-templated transcription"/>
    <property type="evidence" value="ECO:0007669"/>
    <property type="project" value="UniProtKB-UniRule"/>
</dbReference>
<gene>
    <name evidence="5 7" type="primary">hrcA</name>
    <name evidence="7" type="ORF">ENG63_02285</name>
</gene>
<keyword evidence="4 5" id="KW-0804">Transcription</keyword>
<dbReference type="NCBIfam" id="TIGR00331">
    <property type="entry name" value="hrcA"/>
    <property type="match status" value="1"/>
</dbReference>
<keyword evidence="1 5" id="KW-0678">Repressor</keyword>
<dbReference type="Gene3D" id="3.30.390.60">
    <property type="entry name" value="Heat-inducible transcription repressor hrca homolog, domain 3"/>
    <property type="match status" value="1"/>
</dbReference>
<evidence type="ECO:0000256" key="1">
    <source>
        <dbReference type="ARBA" id="ARBA00022491"/>
    </source>
</evidence>
<comment type="similarity">
    <text evidence="5">Belongs to the HrcA family.</text>
</comment>
<dbReference type="Gene3D" id="1.10.10.10">
    <property type="entry name" value="Winged helix-like DNA-binding domain superfamily/Winged helix DNA-binding domain"/>
    <property type="match status" value="1"/>
</dbReference>
<dbReference type="EMBL" id="DRBS01000086">
    <property type="protein sequence ID" value="HDD43678.1"/>
    <property type="molecule type" value="Genomic_DNA"/>
</dbReference>
<dbReference type="InterPro" id="IPR036390">
    <property type="entry name" value="WH_DNA-bd_sf"/>
</dbReference>
<sequence>MVSLILSERAKQVLGAVVNMYIQTGEPVGSRVIWKRYRLPMSPATIRNIMADLEEMGLFYQPYTSAGRVPTEKGWRFYIDTLLEKRPLSQECRLKIRQSLQEATYDLEKVLTESSRLLSSYSQQTGIVAAPKFSRIILKYIEFVKLNENAILAIIVGATGVVYHRIISAPSSIRQQDLDRFANYLNTFYAGLTLGEARAKLIEEMKKDKEKFDVIWKRVIQLSQRVLQPEKEKIYIEGTANILKYPEFTDVEVMKTLLAAFEEKSLIARLLERVMQGAKLQVFVGSEIASKELKDCSIVASPYWSGETVMGTVAVIGPMRMDYSIVIPLVEYMAQVLSEVLAQTQ</sequence>
<evidence type="ECO:0000313" key="7">
    <source>
        <dbReference type="EMBL" id="HDD43678.1"/>
    </source>
</evidence>
<keyword evidence="2 5" id="KW-0805">Transcription regulation</keyword>
<dbReference type="PIRSF" id="PIRSF005485">
    <property type="entry name" value="HrcA"/>
    <property type="match status" value="1"/>
</dbReference>
<dbReference type="HAMAP" id="MF_00081">
    <property type="entry name" value="HrcA"/>
    <property type="match status" value="1"/>
</dbReference>
<evidence type="ECO:0000256" key="3">
    <source>
        <dbReference type="ARBA" id="ARBA00023016"/>
    </source>
</evidence>
<evidence type="ECO:0000256" key="4">
    <source>
        <dbReference type="ARBA" id="ARBA00023163"/>
    </source>
</evidence>
<dbReference type="Gene3D" id="3.30.450.40">
    <property type="match status" value="1"/>
</dbReference>